<dbReference type="PANTHER" id="PTHR43840:SF15">
    <property type="entry name" value="MITOCHONDRIAL METAL TRANSPORTER 1-RELATED"/>
    <property type="match status" value="1"/>
</dbReference>
<evidence type="ECO:0000256" key="6">
    <source>
        <dbReference type="ARBA" id="ARBA00023136"/>
    </source>
</evidence>
<dbReference type="InterPro" id="IPR036837">
    <property type="entry name" value="Cation_efflux_CTD_sf"/>
</dbReference>
<evidence type="ECO:0000259" key="9">
    <source>
        <dbReference type="Pfam" id="PF16916"/>
    </source>
</evidence>
<evidence type="ECO:0000256" key="7">
    <source>
        <dbReference type="SAM" id="Phobius"/>
    </source>
</evidence>
<dbReference type="InterPro" id="IPR002524">
    <property type="entry name" value="Cation_efflux"/>
</dbReference>
<dbReference type="RefSeq" id="WP_085771714.1">
    <property type="nucleotide sequence ID" value="NZ_AP027149.1"/>
</dbReference>
<dbReference type="GO" id="GO:0015093">
    <property type="term" value="F:ferrous iron transmembrane transporter activity"/>
    <property type="evidence" value="ECO:0007669"/>
    <property type="project" value="TreeGrafter"/>
</dbReference>
<feature type="transmembrane region" description="Helical" evidence="7">
    <location>
        <begin position="18"/>
        <end position="39"/>
    </location>
</feature>
<keyword evidence="3" id="KW-0813">Transport</keyword>
<dbReference type="Pfam" id="PF01545">
    <property type="entry name" value="Cation_efflux"/>
    <property type="match status" value="1"/>
</dbReference>
<reference evidence="10 11" key="1">
    <citation type="submission" date="2017-02" db="EMBL/GenBank/DDBJ databases">
        <authorList>
            <person name="Peterson S.W."/>
        </authorList>
    </citation>
    <scope>NUCLEOTIDE SEQUENCE [LARGE SCALE GENOMIC DNA]</scope>
    <source>
        <strain evidence="10 11">S285</strain>
    </source>
</reference>
<feature type="transmembrane region" description="Helical" evidence="7">
    <location>
        <begin position="189"/>
        <end position="207"/>
    </location>
</feature>
<keyword evidence="11" id="KW-1185">Reference proteome</keyword>
<dbReference type="GO" id="GO:0015341">
    <property type="term" value="F:zinc efflux antiporter activity"/>
    <property type="evidence" value="ECO:0007669"/>
    <property type="project" value="TreeGrafter"/>
</dbReference>
<evidence type="ECO:0000259" key="8">
    <source>
        <dbReference type="Pfam" id="PF01545"/>
    </source>
</evidence>
<dbReference type="GO" id="GO:0005886">
    <property type="term" value="C:plasma membrane"/>
    <property type="evidence" value="ECO:0007669"/>
    <property type="project" value="TreeGrafter"/>
</dbReference>
<feature type="transmembrane region" description="Helical" evidence="7">
    <location>
        <begin position="120"/>
        <end position="139"/>
    </location>
</feature>
<accession>A0A1W6MVK3</accession>
<evidence type="ECO:0000256" key="1">
    <source>
        <dbReference type="ARBA" id="ARBA00004141"/>
    </source>
</evidence>
<dbReference type="Proteomes" id="UP000193978">
    <property type="component" value="Chromosome"/>
</dbReference>
<organism evidence="10 11">
    <name type="scientific">Methylocystis bryophila</name>
    <dbReference type="NCBI Taxonomy" id="655015"/>
    <lineage>
        <taxon>Bacteria</taxon>
        <taxon>Pseudomonadati</taxon>
        <taxon>Pseudomonadota</taxon>
        <taxon>Alphaproteobacteria</taxon>
        <taxon>Hyphomicrobiales</taxon>
        <taxon>Methylocystaceae</taxon>
        <taxon>Methylocystis</taxon>
    </lineage>
</organism>
<dbReference type="InterPro" id="IPR027470">
    <property type="entry name" value="Cation_efflux_CTD"/>
</dbReference>
<keyword evidence="4 7" id="KW-0812">Transmembrane</keyword>
<feature type="domain" description="Cation efflux protein cytoplasmic" evidence="9">
    <location>
        <begin position="225"/>
        <end position="289"/>
    </location>
</feature>
<keyword evidence="6 7" id="KW-0472">Membrane</keyword>
<evidence type="ECO:0000256" key="5">
    <source>
        <dbReference type="ARBA" id="ARBA00022989"/>
    </source>
</evidence>
<dbReference type="SUPFAM" id="SSF160240">
    <property type="entry name" value="Cation efflux protein cytoplasmic domain-like"/>
    <property type="match status" value="3"/>
</dbReference>
<dbReference type="STRING" id="655015.B1812_11535"/>
<feature type="domain" description="Cation efflux protein transmembrane" evidence="8">
    <location>
        <begin position="20"/>
        <end position="215"/>
    </location>
</feature>
<feature type="domain" description="Cation efflux protein cytoplasmic" evidence="9">
    <location>
        <begin position="386"/>
        <end position="465"/>
    </location>
</feature>
<protein>
    <submittedName>
        <fullName evidence="10">Cation transporter</fullName>
    </submittedName>
</protein>
<dbReference type="GO" id="GO:0015086">
    <property type="term" value="F:cadmium ion transmembrane transporter activity"/>
    <property type="evidence" value="ECO:0007669"/>
    <property type="project" value="TreeGrafter"/>
</dbReference>
<evidence type="ECO:0000256" key="2">
    <source>
        <dbReference type="ARBA" id="ARBA00008114"/>
    </source>
</evidence>
<evidence type="ECO:0000256" key="3">
    <source>
        <dbReference type="ARBA" id="ARBA00022448"/>
    </source>
</evidence>
<dbReference type="InterPro" id="IPR050291">
    <property type="entry name" value="CDF_Transporter"/>
</dbReference>
<dbReference type="InterPro" id="IPR058533">
    <property type="entry name" value="Cation_efflux_TM"/>
</dbReference>
<feature type="domain" description="Cation efflux protein cytoplasmic" evidence="9">
    <location>
        <begin position="317"/>
        <end position="373"/>
    </location>
</feature>
<dbReference type="KEGG" id="mbry:B1812_11535"/>
<dbReference type="AlphaFoldDB" id="A0A1W6MVK3"/>
<evidence type="ECO:0000313" key="10">
    <source>
        <dbReference type="EMBL" id="ARN81597.1"/>
    </source>
</evidence>
<dbReference type="EMBL" id="CP019948">
    <property type="protein sequence ID" value="ARN81597.1"/>
    <property type="molecule type" value="Genomic_DNA"/>
</dbReference>
<feature type="transmembrane region" description="Helical" evidence="7">
    <location>
        <begin position="87"/>
        <end position="108"/>
    </location>
</feature>
<dbReference type="Gene3D" id="3.30.70.1350">
    <property type="entry name" value="Cation efflux protein, cytoplasmic domain"/>
    <property type="match status" value="3"/>
</dbReference>
<evidence type="ECO:0000256" key="4">
    <source>
        <dbReference type="ARBA" id="ARBA00022692"/>
    </source>
</evidence>
<dbReference type="Pfam" id="PF16916">
    <property type="entry name" value="ZT_dimer"/>
    <property type="match status" value="3"/>
</dbReference>
<sequence>MNEIADAERNSASRKQSAALASIAASALLALAKLGVGLWSGSLALLSEAGHAGVDTGATILTYFAVREADKPADAEHHYGHGKYESLAALVETGLLFGLALVVVSEAVRRLQEPPHEIDVNAGWPAFAVLGVSILVDLVRSMQLSRVAREEGSDALAADALHFASDLISSVLVVIGLGAMRLGFQHGDAAAALGVALFIAVAGYRLGRRTIETLLDAAPSALIPPLRAVISEAPGVIALERLKLRQVGRQIVGEATISVSRSLSVDQAERISRGVDAAIKAYAPEAEITLIAAPRALDDETVIERTRLVAARRHLPVHHIVAQEIQGRLSISLDLEVDGGMSLRSAHNMASELEEAIRDEFGAEVEIETHIEPAAPLVMVGHDVDSETRETIETALERCAAERGVLRHVHDVRVRGVNGGLVVNYHCELDGLLSVEAAHEAVDVVERDLRQHFAQIIRIAGHCEPLGADETP</sequence>
<comment type="similarity">
    <text evidence="2">Belongs to the cation diffusion facilitator (CDF) transporter (TC 2.A.4) family.</text>
</comment>
<name>A0A1W6MVK3_9HYPH</name>
<dbReference type="InterPro" id="IPR027469">
    <property type="entry name" value="Cation_efflux_TMD_sf"/>
</dbReference>
<keyword evidence="5 7" id="KW-1133">Transmembrane helix</keyword>
<dbReference type="SUPFAM" id="SSF161111">
    <property type="entry name" value="Cation efflux protein transmembrane domain-like"/>
    <property type="match status" value="1"/>
</dbReference>
<dbReference type="OrthoDB" id="9806522at2"/>
<evidence type="ECO:0000313" key="11">
    <source>
        <dbReference type="Proteomes" id="UP000193978"/>
    </source>
</evidence>
<comment type="subcellular location">
    <subcellularLocation>
        <location evidence="1">Membrane</location>
        <topology evidence="1">Multi-pass membrane protein</topology>
    </subcellularLocation>
</comment>
<dbReference type="NCBIfam" id="TIGR01297">
    <property type="entry name" value="CDF"/>
    <property type="match status" value="1"/>
</dbReference>
<dbReference type="PANTHER" id="PTHR43840">
    <property type="entry name" value="MITOCHONDRIAL METAL TRANSPORTER 1-RELATED"/>
    <property type="match status" value="1"/>
</dbReference>
<feature type="transmembrane region" description="Helical" evidence="7">
    <location>
        <begin position="160"/>
        <end position="183"/>
    </location>
</feature>
<proteinExistence type="inferred from homology"/>
<dbReference type="Gene3D" id="1.20.1510.10">
    <property type="entry name" value="Cation efflux protein transmembrane domain"/>
    <property type="match status" value="1"/>
</dbReference>
<dbReference type="GO" id="GO:0006882">
    <property type="term" value="P:intracellular zinc ion homeostasis"/>
    <property type="evidence" value="ECO:0007669"/>
    <property type="project" value="TreeGrafter"/>
</dbReference>
<gene>
    <name evidence="10" type="ORF">B1812_11535</name>
</gene>